<dbReference type="EMBL" id="MIYZ01000014">
    <property type="protein sequence ID" value="OIR22412.1"/>
    <property type="molecule type" value="Genomic_DNA"/>
</dbReference>
<organism evidence="13 15">
    <name type="scientific">Marine Group III euryarchaeote CG-Epi2</name>
    <dbReference type="NCBI Taxonomy" id="1888996"/>
    <lineage>
        <taxon>Archaea</taxon>
        <taxon>Methanobacteriati</taxon>
        <taxon>Thermoplasmatota</taxon>
        <taxon>Thermoplasmata</taxon>
        <taxon>Candidatus Thermoprofundales</taxon>
    </lineage>
</organism>
<dbReference type="GO" id="GO:0005524">
    <property type="term" value="F:ATP binding"/>
    <property type="evidence" value="ECO:0007669"/>
    <property type="project" value="UniProtKB-UniRule"/>
</dbReference>
<keyword evidence="9 12" id="KW-0418">Kinase</keyword>
<evidence type="ECO:0000256" key="9">
    <source>
        <dbReference type="ARBA" id="ARBA00022777"/>
    </source>
</evidence>
<dbReference type="Gene3D" id="3.40.50.300">
    <property type="entry name" value="P-loop containing nucleotide triphosphate hydrolases"/>
    <property type="match status" value="1"/>
</dbReference>
<keyword evidence="8 12" id="KW-0547">Nucleotide-binding</keyword>
<keyword evidence="7 12" id="KW-0808">Transferase</keyword>
<keyword evidence="6 12" id="KW-0963">Cytoplasm</keyword>
<comment type="caution">
    <text evidence="13">The sequence shown here is derived from an EMBL/GenBank/DDBJ whole genome shotgun (WGS) entry which is preliminary data.</text>
</comment>
<sequence length="180" mass="19798">MEMGVVIVTGVPGVGKSTVMNAAKDYGYEIVNFGSTMFEEAQKEGVNDRDDMRKLPVEKQQDLQRQAGDRISKMGNVVVDTHASILTPSGYMPGLPEWTIRALNPNIIVLVEATAQEIAGRRSKDPSRLRDADDIDMHQKVNRDYAATAASIVGATVSIVENHDNEVDIAVEQFRKVLNK</sequence>
<evidence type="ECO:0000256" key="8">
    <source>
        <dbReference type="ARBA" id="ARBA00022741"/>
    </source>
</evidence>
<keyword evidence="10 12" id="KW-0067">ATP-binding</keyword>
<dbReference type="EMBL" id="MIYZ01000034">
    <property type="protein sequence ID" value="OIR21810.1"/>
    <property type="molecule type" value="Genomic_DNA"/>
</dbReference>
<dbReference type="SUPFAM" id="SSF52540">
    <property type="entry name" value="P-loop containing nucleoside triphosphate hydrolases"/>
    <property type="match status" value="1"/>
</dbReference>
<evidence type="ECO:0000256" key="7">
    <source>
        <dbReference type="ARBA" id="ARBA00022679"/>
    </source>
</evidence>
<evidence type="ECO:0000313" key="15">
    <source>
        <dbReference type="Proteomes" id="UP000183615"/>
    </source>
</evidence>
<evidence type="ECO:0000256" key="1">
    <source>
        <dbReference type="ARBA" id="ARBA00000582"/>
    </source>
</evidence>
<dbReference type="InterPro" id="IPR027417">
    <property type="entry name" value="P-loop_NTPase"/>
</dbReference>
<feature type="binding site" evidence="12">
    <location>
        <begin position="10"/>
        <end position="18"/>
    </location>
    <ligand>
        <name>ATP</name>
        <dbReference type="ChEBI" id="CHEBI:30616"/>
    </ligand>
</feature>
<evidence type="ECO:0000256" key="3">
    <source>
        <dbReference type="ARBA" id="ARBA00007088"/>
    </source>
</evidence>
<accession>A0A1J5TLG5</accession>
<evidence type="ECO:0000256" key="5">
    <source>
        <dbReference type="ARBA" id="ARBA00019926"/>
    </source>
</evidence>
<dbReference type="Proteomes" id="UP000183615">
    <property type="component" value="Unassembled WGS sequence"/>
</dbReference>
<dbReference type="HAMAP" id="MF_00234">
    <property type="entry name" value="Adenylate_kinase_AdkA"/>
    <property type="match status" value="1"/>
</dbReference>
<comment type="similarity">
    <text evidence="3 12">Belongs to the archaeal adenylate kinase family.</text>
</comment>
<comment type="catalytic activity">
    <reaction evidence="1 12">
        <text>AMP + ATP = 2 ADP</text>
        <dbReference type="Rhea" id="RHEA:12973"/>
        <dbReference type="ChEBI" id="CHEBI:30616"/>
        <dbReference type="ChEBI" id="CHEBI:456215"/>
        <dbReference type="ChEBI" id="CHEBI:456216"/>
        <dbReference type="EC" id="2.7.4.3"/>
    </reaction>
</comment>
<dbReference type="AlphaFoldDB" id="A0A1J5TLG5"/>
<dbReference type="GO" id="GO:0005737">
    <property type="term" value="C:cytoplasm"/>
    <property type="evidence" value="ECO:0007669"/>
    <property type="project" value="UniProtKB-SubCell"/>
</dbReference>
<evidence type="ECO:0000313" key="14">
    <source>
        <dbReference type="EMBL" id="OIR22412.1"/>
    </source>
</evidence>
<gene>
    <name evidence="12" type="primary">adkA</name>
    <name evidence="13" type="ORF">BET99_01545</name>
    <name evidence="14" type="ORF">BET99_04305</name>
</gene>
<protein>
    <recommendedName>
        <fullName evidence="5 12">Adenylate kinase</fullName>
        <shortName evidence="12">AK</shortName>
        <ecNumber evidence="4 12">2.7.4.3</ecNumber>
    </recommendedName>
    <alternativeName>
        <fullName evidence="11 12">ATP-AMP transphosphorylase</fullName>
    </alternativeName>
</protein>
<proteinExistence type="inferred from homology"/>
<dbReference type="InterPro" id="IPR023477">
    <property type="entry name" value="Adenylate_kinase_AdkA"/>
</dbReference>
<comment type="subcellular location">
    <subcellularLocation>
        <location evidence="2 12">Cytoplasm</location>
    </subcellularLocation>
</comment>
<evidence type="ECO:0000256" key="4">
    <source>
        <dbReference type="ARBA" id="ARBA00012955"/>
    </source>
</evidence>
<dbReference type="Pfam" id="PF13207">
    <property type="entry name" value="AAA_17"/>
    <property type="match status" value="1"/>
</dbReference>
<dbReference type="NCBIfam" id="NF003122">
    <property type="entry name" value="PRK04040.1"/>
    <property type="match status" value="1"/>
</dbReference>
<evidence type="ECO:0000313" key="13">
    <source>
        <dbReference type="EMBL" id="OIR21810.1"/>
    </source>
</evidence>
<name>A0A1J5TLG5_9ARCH</name>
<dbReference type="EC" id="2.7.4.3" evidence="4 12"/>
<reference evidence="13 15" key="1">
    <citation type="submission" date="2016-08" db="EMBL/GenBank/DDBJ databases">
        <title>New Insights into Marine Group III Euryarchaeota, from dark to light.</title>
        <authorList>
            <person name="Haro-Moreno J.M."/>
            <person name="Rodriguez-Valera F."/>
            <person name="Lopez-Garcia P."/>
            <person name="Moreira D."/>
            <person name="Martin-Cuadrado A.B."/>
        </authorList>
    </citation>
    <scope>NUCLEOTIDE SEQUENCE [LARGE SCALE GENOMIC DNA]</scope>
    <source>
        <strain evidence="13">CG-Epi2</strain>
    </source>
</reference>
<evidence type="ECO:0000256" key="12">
    <source>
        <dbReference type="HAMAP-Rule" id="MF_00234"/>
    </source>
</evidence>
<dbReference type="GO" id="GO:0004017">
    <property type="term" value="F:AMP kinase activity"/>
    <property type="evidence" value="ECO:0007669"/>
    <property type="project" value="UniProtKB-UniRule"/>
</dbReference>
<evidence type="ECO:0000256" key="10">
    <source>
        <dbReference type="ARBA" id="ARBA00022840"/>
    </source>
</evidence>
<evidence type="ECO:0000256" key="6">
    <source>
        <dbReference type="ARBA" id="ARBA00022490"/>
    </source>
</evidence>
<evidence type="ECO:0000256" key="2">
    <source>
        <dbReference type="ARBA" id="ARBA00004496"/>
    </source>
</evidence>
<evidence type="ECO:0000256" key="11">
    <source>
        <dbReference type="ARBA" id="ARBA00033336"/>
    </source>
</evidence>